<comment type="caution">
    <text evidence="2">The sequence shown here is derived from an EMBL/GenBank/DDBJ whole genome shotgun (WGS) entry which is preliminary data.</text>
</comment>
<keyword evidence="1" id="KW-0812">Transmembrane</keyword>
<evidence type="ECO:0000313" key="2">
    <source>
        <dbReference type="EMBL" id="OGN16904.1"/>
    </source>
</evidence>
<sequence>MRILMALPSADPDDDRAVVQLIPRDVVYDRVVAHALMVTCLNEVGRQSDALIERPDELIAVVPEITDWSGVHVDVVKRHAGRWAADVLEPHGIAVRVIDLPAEQTNRTADSQHAPGTAHRQNDIATIIAIGTLTLLGLGWSYWLSTLIPPPF</sequence>
<name>A0A1F8FUQ8_9BACT</name>
<dbReference type="Proteomes" id="UP000178117">
    <property type="component" value="Unassembled WGS sequence"/>
</dbReference>
<organism evidence="2 3">
    <name type="scientific">Candidatus Yanofskybacteria bacterium RIFCSPHIGHO2_02_FULL_50_12</name>
    <dbReference type="NCBI Taxonomy" id="1802685"/>
    <lineage>
        <taxon>Bacteria</taxon>
        <taxon>Candidatus Yanofskyibacteriota</taxon>
    </lineage>
</organism>
<accession>A0A1F8FUQ8</accession>
<protein>
    <submittedName>
        <fullName evidence="2">Uncharacterized protein</fullName>
    </submittedName>
</protein>
<dbReference type="STRING" id="1802685.A3C88_00460"/>
<feature type="transmembrane region" description="Helical" evidence="1">
    <location>
        <begin position="124"/>
        <end position="143"/>
    </location>
</feature>
<evidence type="ECO:0000313" key="3">
    <source>
        <dbReference type="Proteomes" id="UP000178117"/>
    </source>
</evidence>
<proteinExistence type="predicted"/>
<dbReference type="AlphaFoldDB" id="A0A1F8FUQ8"/>
<evidence type="ECO:0000256" key="1">
    <source>
        <dbReference type="SAM" id="Phobius"/>
    </source>
</evidence>
<gene>
    <name evidence="2" type="ORF">A3C88_00460</name>
</gene>
<keyword evidence="1" id="KW-1133">Transmembrane helix</keyword>
<reference evidence="2 3" key="1">
    <citation type="journal article" date="2016" name="Nat. Commun.">
        <title>Thousands of microbial genomes shed light on interconnected biogeochemical processes in an aquifer system.</title>
        <authorList>
            <person name="Anantharaman K."/>
            <person name="Brown C.T."/>
            <person name="Hug L.A."/>
            <person name="Sharon I."/>
            <person name="Castelle C.J."/>
            <person name="Probst A.J."/>
            <person name="Thomas B.C."/>
            <person name="Singh A."/>
            <person name="Wilkins M.J."/>
            <person name="Karaoz U."/>
            <person name="Brodie E.L."/>
            <person name="Williams K.H."/>
            <person name="Hubbard S.S."/>
            <person name="Banfield J.F."/>
        </authorList>
    </citation>
    <scope>NUCLEOTIDE SEQUENCE [LARGE SCALE GENOMIC DNA]</scope>
</reference>
<keyword evidence="1" id="KW-0472">Membrane</keyword>
<dbReference type="EMBL" id="MGJZ01000022">
    <property type="protein sequence ID" value="OGN16904.1"/>
    <property type="molecule type" value="Genomic_DNA"/>
</dbReference>